<reference evidence="8 9" key="1">
    <citation type="submission" date="2019-03" db="EMBL/GenBank/DDBJ databases">
        <title>Genomic Encyclopedia of Archaeal and Bacterial Type Strains, Phase II (KMG-II): from individual species to whole genera.</title>
        <authorList>
            <person name="Goeker M."/>
        </authorList>
    </citation>
    <scope>NUCLEOTIDE SEQUENCE [LARGE SCALE GENOMIC DNA]</scope>
    <source>
        <strain evidence="8 9">DSM 28323</strain>
    </source>
</reference>
<protein>
    <submittedName>
        <fullName evidence="8">Outer membrane receptor protein involved in Fe transport</fullName>
    </submittedName>
</protein>
<dbReference type="InterPro" id="IPR008969">
    <property type="entry name" value="CarboxyPept-like_regulatory"/>
</dbReference>
<dbReference type="Gene3D" id="2.40.170.20">
    <property type="entry name" value="TonB-dependent receptor, beta-barrel domain"/>
    <property type="match status" value="1"/>
</dbReference>
<dbReference type="AlphaFoldDB" id="A0A4R6IRR8"/>
<evidence type="ECO:0000313" key="8">
    <source>
        <dbReference type="EMBL" id="TDO25113.1"/>
    </source>
</evidence>
<dbReference type="EMBL" id="SNWP01000014">
    <property type="protein sequence ID" value="TDO25113.1"/>
    <property type="molecule type" value="Genomic_DNA"/>
</dbReference>
<evidence type="ECO:0000256" key="2">
    <source>
        <dbReference type="ARBA" id="ARBA00023136"/>
    </source>
</evidence>
<dbReference type="Gene3D" id="2.60.40.10">
    <property type="entry name" value="Immunoglobulins"/>
    <property type="match status" value="1"/>
</dbReference>
<evidence type="ECO:0000259" key="5">
    <source>
        <dbReference type="Pfam" id="PF07715"/>
    </source>
</evidence>
<feature type="domain" description="Outer membrane protein beta-barrel" evidence="6">
    <location>
        <begin position="387"/>
        <end position="793"/>
    </location>
</feature>
<dbReference type="Pfam" id="PF13620">
    <property type="entry name" value="CarboxypepD_reg"/>
    <property type="match status" value="1"/>
</dbReference>
<feature type="region of interest" description="Disordered" evidence="4">
    <location>
        <begin position="799"/>
        <end position="818"/>
    </location>
</feature>
<dbReference type="OrthoDB" id="905812at2"/>
<sequence>MIGKSTISLIVCLLVSVFICFAQENKKIITGEIIITGGTKADGANVFLYRTKDSVLVKTGITDANGIYILTNISPGNYYLLVKYTGYEESIINPVRIDGSKEEFRMELITMATPVTNQLKEVVVSSRKNFVERKADRVVVNPDALISNAGTTALEVLEKAPAVQVDADGNISLRGRPGVLVFIDDKPTYMSQQDLTAYLRSLPSGDIESIEIMTNPPARYDAAGNSGVINIRLKKTKVSGLNGAINLGYGQGTYARSNNSFTLNYRINKLNFFTNLSSAINNTYQDLTLNRQYFSTSGALQSSFTQRSFIKRMPRGFNYKAGVDYYASKNLTLGVVITGVANKNKEDIHNDAVIRNGNGVLVNTVSAHAPRNRSFNNIGTNLNMSYKLDGKSKLLTVNADYLKYSADQDNSLLNIVYNPDQTIAGRTNLVSDLPASIEITTAQADYSQPLFKGTLEAGAKTSIVRTNNNAMFYDEQPNGSFTLNTEFSNNFKYRENINATYLTYTLDRKKFSAKLGLRFENTEIKGLQYGTPGKPDSSFTRTFNNLFPTLYFSYKLDTAENHLVNINFGRRINRPNYQDMNPFTYPLDRYTLYGGNPFLKPTFSYNTELSYTYKRNYTLSLQYSYINDLIMETIEQRNGIFYSRPGNFGKQVSLSASLSGMIPVTKWWKLQLYTEVTKNKFTATLYQQNLLNEGTYFFVGPVNIFQINPMWSAELGGNYQSSVYVGQFVTIPVGSVRAAVAKKILKQKGTLRFSVNDFLYTNQPGGNIKGIQNSTANWKSYLDSRVFTLSFSYRFNKGKSLSQRNTGSSDAERGRVGG</sequence>
<proteinExistence type="predicted"/>
<dbReference type="InterPro" id="IPR037066">
    <property type="entry name" value="Plug_dom_sf"/>
</dbReference>
<evidence type="ECO:0000313" key="9">
    <source>
        <dbReference type="Proteomes" id="UP000295741"/>
    </source>
</evidence>
<dbReference type="InterPro" id="IPR013783">
    <property type="entry name" value="Ig-like_fold"/>
</dbReference>
<evidence type="ECO:0000256" key="3">
    <source>
        <dbReference type="ARBA" id="ARBA00023237"/>
    </source>
</evidence>
<dbReference type="Proteomes" id="UP000295741">
    <property type="component" value="Unassembled WGS sequence"/>
</dbReference>
<dbReference type="InterPro" id="IPR041700">
    <property type="entry name" value="OMP_b-brl_3"/>
</dbReference>
<comment type="caution">
    <text evidence="8">The sequence shown here is derived from an EMBL/GenBank/DDBJ whole genome shotgun (WGS) entry which is preliminary data.</text>
</comment>
<gene>
    <name evidence="8" type="ORF">BC659_3129</name>
    <name evidence="7" type="ORF">BC659_3371</name>
</gene>
<comment type="subcellular location">
    <subcellularLocation>
        <location evidence="1">Cell outer membrane</location>
    </subcellularLocation>
</comment>
<feature type="domain" description="TonB-dependent receptor plug" evidence="5">
    <location>
        <begin position="138"/>
        <end position="228"/>
    </location>
</feature>
<evidence type="ECO:0000256" key="4">
    <source>
        <dbReference type="SAM" id="MobiDB-lite"/>
    </source>
</evidence>
<dbReference type="Pfam" id="PF07715">
    <property type="entry name" value="Plug"/>
    <property type="match status" value="1"/>
</dbReference>
<evidence type="ECO:0000313" key="7">
    <source>
        <dbReference type="EMBL" id="TDO23510.1"/>
    </source>
</evidence>
<dbReference type="Gene3D" id="2.170.130.10">
    <property type="entry name" value="TonB-dependent receptor, plug domain"/>
    <property type="match status" value="1"/>
</dbReference>
<keyword evidence="3" id="KW-0998">Cell outer membrane</keyword>
<organism evidence="8 9">
    <name type="scientific">Sediminibacterium goheungense</name>
    <dbReference type="NCBI Taxonomy" id="1086393"/>
    <lineage>
        <taxon>Bacteria</taxon>
        <taxon>Pseudomonadati</taxon>
        <taxon>Bacteroidota</taxon>
        <taxon>Chitinophagia</taxon>
        <taxon>Chitinophagales</taxon>
        <taxon>Chitinophagaceae</taxon>
        <taxon>Sediminibacterium</taxon>
    </lineage>
</organism>
<dbReference type="Pfam" id="PF14905">
    <property type="entry name" value="OMP_b-brl_3"/>
    <property type="match status" value="1"/>
</dbReference>
<dbReference type="InterPro" id="IPR012910">
    <property type="entry name" value="Plug_dom"/>
</dbReference>
<dbReference type="GO" id="GO:0009279">
    <property type="term" value="C:cell outer membrane"/>
    <property type="evidence" value="ECO:0007669"/>
    <property type="project" value="UniProtKB-SubCell"/>
</dbReference>
<dbReference type="SUPFAM" id="SSF49464">
    <property type="entry name" value="Carboxypeptidase regulatory domain-like"/>
    <property type="match status" value="1"/>
</dbReference>
<feature type="compositionally biased region" description="Polar residues" evidence="4">
    <location>
        <begin position="799"/>
        <end position="809"/>
    </location>
</feature>
<keyword evidence="2" id="KW-0472">Membrane</keyword>
<dbReference type="SUPFAM" id="SSF56935">
    <property type="entry name" value="Porins"/>
    <property type="match status" value="1"/>
</dbReference>
<evidence type="ECO:0000256" key="1">
    <source>
        <dbReference type="ARBA" id="ARBA00004442"/>
    </source>
</evidence>
<accession>A0A4R6IRR8</accession>
<keyword evidence="9" id="KW-1185">Reference proteome</keyword>
<dbReference type="EMBL" id="SNWP01000016">
    <property type="protein sequence ID" value="TDO23510.1"/>
    <property type="molecule type" value="Genomic_DNA"/>
</dbReference>
<dbReference type="InterPro" id="IPR036942">
    <property type="entry name" value="Beta-barrel_TonB_sf"/>
</dbReference>
<keyword evidence="8" id="KW-0675">Receptor</keyword>
<evidence type="ECO:0000259" key="6">
    <source>
        <dbReference type="Pfam" id="PF14905"/>
    </source>
</evidence>
<name>A0A4R6IRR8_9BACT</name>
<dbReference type="RefSeq" id="WP_133475686.1">
    <property type="nucleotide sequence ID" value="NZ_SNWP01000014.1"/>
</dbReference>